<feature type="transmembrane region" description="Helical" evidence="6">
    <location>
        <begin position="405"/>
        <end position="425"/>
    </location>
</feature>
<gene>
    <name evidence="8" type="ORF">SAMN04487989_104236</name>
</gene>
<reference evidence="9" key="1">
    <citation type="submission" date="2016-10" db="EMBL/GenBank/DDBJ databases">
        <authorList>
            <person name="Varghese N."/>
            <person name="Submissions S."/>
        </authorList>
    </citation>
    <scope>NUCLEOTIDE SEQUENCE [LARGE SCALE GENOMIC DNA]</scope>
    <source>
        <strain evidence="9">DSM 23925</strain>
    </source>
</reference>
<feature type="transmembrane region" description="Helical" evidence="6">
    <location>
        <begin position="286"/>
        <end position="306"/>
    </location>
</feature>
<dbReference type="GO" id="GO:0022857">
    <property type="term" value="F:transmembrane transporter activity"/>
    <property type="evidence" value="ECO:0007669"/>
    <property type="project" value="InterPro"/>
</dbReference>
<keyword evidence="4 6" id="KW-1133">Transmembrane helix</keyword>
<keyword evidence="5 6" id="KW-0472">Membrane</keyword>
<dbReference type="AlphaFoldDB" id="A0A1I5C7B9"/>
<evidence type="ECO:0000256" key="3">
    <source>
        <dbReference type="ARBA" id="ARBA00022692"/>
    </source>
</evidence>
<dbReference type="Gene3D" id="1.20.1250.20">
    <property type="entry name" value="MFS general substrate transporter like domains"/>
    <property type="match status" value="1"/>
</dbReference>
<evidence type="ECO:0000256" key="6">
    <source>
        <dbReference type="SAM" id="Phobius"/>
    </source>
</evidence>
<feature type="transmembrane region" description="Helical" evidence="6">
    <location>
        <begin position="380"/>
        <end position="399"/>
    </location>
</feature>
<dbReference type="InterPro" id="IPR024671">
    <property type="entry name" value="Atg22-like"/>
</dbReference>
<organism evidence="8 9">
    <name type="scientific">Bizionia echini</name>
    <dbReference type="NCBI Taxonomy" id="649333"/>
    <lineage>
        <taxon>Bacteria</taxon>
        <taxon>Pseudomonadati</taxon>
        <taxon>Bacteroidota</taxon>
        <taxon>Flavobacteriia</taxon>
        <taxon>Flavobacteriales</taxon>
        <taxon>Flavobacteriaceae</taxon>
        <taxon>Bizionia</taxon>
    </lineage>
</organism>
<dbReference type="InterPro" id="IPR050495">
    <property type="entry name" value="ATG22/LtaA_families"/>
</dbReference>
<dbReference type="PANTHER" id="PTHR23519:SF1">
    <property type="entry name" value="AUTOPHAGY-RELATED PROTEIN 22"/>
    <property type="match status" value="1"/>
</dbReference>
<feature type="transmembrane region" description="Helical" evidence="6">
    <location>
        <begin position="342"/>
        <end position="360"/>
    </location>
</feature>
<dbReference type="PANTHER" id="PTHR23519">
    <property type="entry name" value="AUTOPHAGY-RELATED PROTEIN 22"/>
    <property type="match status" value="1"/>
</dbReference>
<dbReference type="STRING" id="649333.SAMN04487989_104236"/>
<dbReference type="RefSeq" id="WP_092208610.1">
    <property type="nucleotide sequence ID" value="NZ_FOVN01000004.1"/>
</dbReference>
<feature type="transmembrane region" description="Helical" evidence="6">
    <location>
        <begin position="190"/>
        <end position="212"/>
    </location>
</feature>
<dbReference type="GO" id="GO:0012505">
    <property type="term" value="C:endomembrane system"/>
    <property type="evidence" value="ECO:0007669"/>
    <property type="project" value="UniProtKB-SubCell"/>
</dbReference>
<proteinExistence type="predicted"/>
<feature type="transmembrane region" description="Helical" evidence="6">
    <location>
        <begin position="118"/>
        <end position="138"/>
    </location>
</feature>
<dbReference type="InterPro" id="IPR020846">
    <property type="entry name" value="MFS_dom"/>
</dbReference>
<feature type="transmembrane region" description="Helical" evidence="6">
    <location>
        <begin position="318"/>
        <end position="336"/>
    </location>
</feature>
<evidence type="ECO:0000313" key="8">
    <source>
        <dbReference type="EMBL" id="SFN82531.1"/>
    </source>
</evidence>
<evidence type="ECO:0000259" key="7">
    <source>
        <dbReference type="PROSITE" id="PS50850"/>
    </source>
</evidence>
<keyword evidence="2" id="KW-0813">Transport</keyword>
<comment type="subcellular location">
    <subcellularLocation>
        <location evidence="1">Endomembrane system</location>
        <topology evidence="1">Multi-pass membrane protein</topology>
    </subcellularLocation>
</comment>
<feature type="transmembrane region" description="Helical" evidence="6">
    <location>
        <begin position="62"/>
        <end position="81"/>
    </location>
</feature>
<accession>A0A1I5C7B9</accession>
<evidence type="ECO:0000256" key="1">
    <source>
        <dbReference type="ARBA" id="ARBA00004127"/>
    </source>
</evidence>
<keyword evidence="9" id="KW-1185">Reference proteome</keyword>
<keyword evidence="3 6" id="KW-0812">Transmembrane</keyword>
<name>A0A1I5C7B9_9FLAO</name>
<evidence type="ECO:0000256" key="5">
    <source>
        <dbReference type="ARBA" id="ARBA00023136"/>
    </source>
</evidence>
<evidence type="ECO:0000256" key="4">
    <source>
        <dbReference type="ARBA" id="ARBA00022989"/>
    </source>
</evidence>
<feature type="transmembrane region" description="Helical" evidence="6">
    <location>
        <begin position="159"/>
        <end position="178"/>
    </location>
</feature>
<feature type="transmembrane region" description="Helical" evidence="6">
    <location>
        <begin position="93"/>
        <end position="112"/>
    </location>
</feature>
<feature type="domain" description="Major facilitator superfamily (MFS) profile" evidence="7">
    <location>
        <begin position="26"/>
        <end position="432"/>
    </location>
</feature>
<dbReference type="Proteomes" id="UP000198705">
    <property type="component" value="Unassembled WGS sequence"/>
</dbReference>
<dbReference type="OrthoDB" id="9768783at2"/>
<dbReference type="Pfam" id="PF11700">
    <property type="entry name" value="ATG22"/>
    <property type="match status" value="1"/>
</dbReference>
<feature type="transmembrane region" description="Helical" evidence="6">
    <location>
        <begin position="250"/>
        <end position="271"/>
    </location>
</feature>
<dbReference type="InterPro" id="IPR036259">
    <property type="entry name" value="MFS_trans_sf"/>
</dbReference>
<dbReference type="PROSITE" id="PS50850">
    <property type="entry name" value="MFS"/>
    <property type="match status" value="1"/>
</dbReference>
<evidence type="ECO:0000313" key="9">
    <source>
        <dbReference type="Proteomes" id="UP000198705"/>
    </source>
</evidence>
<evidence type="ECO:0000256" key="2">
    <source>
        <dbReference type="ARBA" id="ARBA00022448"/>
    </source>
</evidence>
<feature type="transmembrane region" description="Helical" evidence="6">
    <location>
        <begin position="21"/>
        <end position="42"/>
    </location>
</feature>
<protein>
    <submittedName>
        <fullName evidence="8">MFS transporter, UMF1 family</fullName>
    </submittedName>
</protein>
<dbReference type="SUPFAM" id="SSF103473">
    <property type="entry name" value="MFS general substrate transporter"/>
    <property type="match status" value="1"/>
</dbReference>
<dbReference type="EMBL" id="FOVN01000004">
    <property type="protein sequence ID" value="SFN82531.1"/>
    <property type="molecule type" value="Genomic_DNA"/>
</dbReference>
<sequence>MKQPLPKGNKKLLNAWAFYDWANSVYTLTIASSIFPIFYSALFVSEIKVVPAFGYEFKSTALITFVTAFTFLVVSILSPLLSGIADYVGNKKFFMKFFCYVGGLGCIGLYWFSLDHIYISLVCYFMGLIGYWGSLVFYNSYLPDIAFPEQQDRISARGFSLGYVGSVILLIINLIMVMSQETGEAKMTMMRWSFVMVGVWWILFSQYTFYILPKGVKNDRKVTRNVVLNGFRELRQVWQQLKSNLRLKRYLVAFFVFSMAVQTIMLIAVYFGEEEIKWVDDSQKTMGLIVSILVIQVVAILGAVLTSRASEKFGNIKTLIAVNIIWMLLCFAAYFVITPVHFYITAGFVGLVMGGIQALARSTYSKFLPETADTTSYFSFYDVAEKIGIVIGMIIFATIDQITGSMRNAILFLFVFFLFGILLLFRVPRESNNIL</sequence>